<proteinExistence type="predicted"/>
<dbReference type="Proteomes" id="UP000216411">
    <property type="component" value="Unassembled WGS sequence"/>
</dbReference>
<comment type="caution">
    <text evidence="1">The sequence shown here is derived from an EMBL/GenBank/DDBJ whole genome shotgun (WGS) entry which is preliminary data.</text>
</comment>
<evidence type="ECO:0000313" key="2">
    <source>
        <dbReference type="Proteomes" id="UP000216411"/>
    </source>
</evidence>
<accession>A0A371JIW9</accession>
<dbReference type="RefSeq" id="WP_094379276.1">
    <property type="nucleotide sequence ID" value="NZ_NOKA02000003.1"/>
</dbReference>
<protein>
    <submittedName>
        <fullName evidence="1">Uncharacterized protein</fullName>
    </submittedName>
</protein>
<reference evidence="1 2" key="1">
    <citation type="journal article" date="2017" name="Genome Announc.">
        <title>Draft Genome Sequence of a Sporulating and Motile Strain of Lachnotalea glycerini Isolated from Water in Quebec City, Canada.</title>
        <authorList>
            <person name="Maheux A.F."/>
            <person name="Boudreau D.K."/>
            <person name="Berube E."/>
            <person name="Boissinot M."/>
            <person name="Raymond F."/>
            <person name="Brodeur S."/>
            <person name="Corbeil J."/>
            <person name="Isabel S."/>
            <person name="Omar R.F."/>
            <person name="Bergeron M.G."/>
        </authorList>
    </citation>
    <scope>NUCLEOTIDE SEQUENCE [LARGE SCALE GENOMIC DNA]</scope>
    <source>
        <strain evidence="1 2">CCRI-19302</strain>
    </source>
</reference>
<dbReference type="AlphaFoldDB" id="A0A371JIW9"/>
<organism evidence="1 2">
    <name type="scientific">Lachnotalea glycerini</name>
    <dbReference type="NCBI Taxonomy" id="1763509"/>
    <lineage>
        <taxon>Bacteria</taxon>
        <taxon>Bacillati</taxon>
        <taxon>Bacillota</taxon>
        <taxon>Clostridia</taxon>
        <taxon>Lachnospirales</taxon>
        <taxon>Lachnospiraceae</taxon>
        <taxon>Lachnotalea</taxon>
    </lineage>
</organism>
<dbReference type="OrthoDB" id="9773359at2"/>
<name>A0A371JIW9_9FIRM</name>
<keyword evidence="2" id="KW-1185">Reference proteome</keyword>
<gene>
    <name evidence="1" type="ORF">CG710_004455</name>
</gene>
<sequence>MKVQANGATSTLIWNQFSQNVENNKQEVWKQEDLDGNPVQVTITKEGLDSLRNSVDEIEGEQTYEDFDKMKDIWSKLEINLYAKYNNEMISSHSKSKSQSDDGSINSNIYNSVYNSLDYYGNKYDEIVKGYENGTREIWVTDQNSELGYRKLTKEEDLDALDKVYERNAEFQATSALLEPIAKKAKIYTMQQLADVRGYKMSKADTVEEEPIENLYERMMESRNAFKIGYSAFSTQDKVQQNISALVNQIFSSHFTN</sequence>
<evidence type="ECO:0000313" key="1">
    <source>
        <dbReference type="EMBL" id="RDY32683.1"/>
    </source>
</evidence>
<dbReference type="EMBL" id="NOKA02000003">
    <property type="protein sequence ID" value="RDY32683.1"/>
    <property type="molecule type" value="Genomic_DNA"/>
</dbReference>